<dbReference type="InterPro" id="IPR023213">
    <property type="entry name" value="CAT-like_dom_sf"/>
</dbReference>
<protein>
    <recommendedName>
        <fullName evidence="6">BAHD acyltransferase</fullName>
    </recommendedName>
</protein>
<comment type="similarity">
    <text evidence="1">Belongs to the plant acyltransferase family.</text>
</comment>
<dbReference type="Gene3D" id="3.30.559.10">
    <property type="entry name" value="Chloramphenicol acetyltransferase-like domain"/>
    <property type="match status" value="2"/>
</dbReference>
<evidence type="ECO:0000313" key="5">
    <source>
        <dbReference type="Proteomes" id="UP000315295"/>
    </source>
</evidence>
<organism evidence="4 5">
    <name type="scientific">Malus baccata</name>
    <name type="common">Siberian crab apple</name>
    <name type="synonym">Pyrus baccata</name>
    <dbReference type="NCBI Taxonomy" id="106549"/>
    <lineage>
        <taxon>Eukaryota</taxon>
        <taxon>Viridiplantae</taxon>
        <taxon>Streptophyta</taxon>
        <taxon>Embryophyta</taxon>
        <taxon>Tracheophyta</taxon>
        <taxon>Spermatophyta</taxon>
        <taxon>Magnoliopsida</taxon>
        <taxon>eudicotyledons</taxon>
        <taxon>Gunneridae</taxon>
        <taxon>Pentapetalae</taxon>
        <taxon>rosids</taxon>
        <taxon>fabids</taxon>
        <taxon>Rosales</taxon>
        <taxon>Rosaceae</taxon>
        <taxon>Amygdaloideae</taxon>
        <taxon>Maleae</taxon>
        <taxon>Malus</taxon>
    </lineage>
</organism>
<dbReference type="PANTHER" id="PTHR31623:SF122">
    <property type="entry name" value="HXXXD-TYPE ACYL-TRANSFERASE FAMILY PROTEIN"/>
    <property type="match status" value="1"/>
</dbReference>
<evidence type="ECO:0008006" key="6">
    <source>
        <dbReference type="Google" id="ProtNLM"/>
    </source>
</evidence>
<gene>
    <name evidence="4" type="ORF">C1H46_042591</name>
</gene>
<dbReference type="STRING" id="106549.A0A540KCD1"/>
<evidence type="ECO:0000256" key="2">
    <source>
        <dbReference type="ARBA" id="ARBA00022679"/>
    </source>
</evidence>
<proteinExistence type="inferred from homology"/>
<reference evidence="4 5" key="1">
    <citation type="journal article" date="2019" name="G3 (Bethesda)">
        <title>Sequencing of a Wild Apple (Malus baccata) Genome Unravels the Differences Between Cultivated and Wild Apple Species Regarding Disease Resistance and Cold Tolerance.</title>
        <authorList>
            <person name="Chen X."/>
        </authorList>
    </citation>
    <scope>NUCLEOTIDE SEQUENCE [LARGE SCALE GENOMIC DNA]</scope>
    <source>
        <strain evidence="5">cv. Shandingzi</strain>
        <tissue evidence="4">Leaves</tissue>
    </source>
</reference>
<sequence>MGSEIKVEVLHRETIRPSSPTPDHLKTIRLSVFDQLSPDVYVPLLLFYPNVDISIHDEVKRNDRCHSLVSERSKHLKTSLSETLTHFYPFAGKFQYNDSIWCNDNGAAFLVALVNCPMSNILDKPDAGMGKQLLPTDVDSTQADMGYLLLVQANFFQCGGLAIGVSVSHKVSDASTLSAFIKSWASIALGSASTYHVVLPAEFGAAASLFPPLDFLNAPQPAVEFPKEKCKTRRFVFNASKIAALKSKAASVTVPNPTRVQVVSALIWKCGMEASRSNLGCVRPSEWFVLVNMRKILVQPSAENVLGNFIGVFATKTEASKFVDNVESLVTKLREEIEGFKVKYGIGINGNDVWEFSKDYWKLMIRNDVETYSCSSWCRFPFYENDFGWGKPSWVTQGMEFKNLLVLMDTRDGDGIEVSLTLKEEDMAIFESNKELLEYASLNPTVI</sequence>
<keyword evidence="2" id="KW-0808">Transferase</keyword>
<dbReference type="EMBL" id="VIEB01001479">
    <property type="protein sequence ID" value="TQD71883.1"/>
    <property type="molecule type" value="Genomic_DNA"/>
</dbReference>
<dbReference type="GO" id="GO:0016746">
    <property type="term" value="F:acyltransferase activity"/>
    <property type="evidence" value="ECO:0007669"/>
    <property type="project" value="UniProtKB-KW"/>
</dbReference>
<dbReference type="PANTHER" id="PTHR31623">
    <property type="entry name" value="F21J9.9"/>
    <property type="match status" value="1"/>
</dbReference>
<keyword evidence="5" id="KW-1185">Reference proteome</keyword>
<evidence type="ECO:0000256" key="3">
    <source>
        <dbReference type="ARBA" id="ARBA00023315"/>
    </source>
</evidence>
<dbReference type="Pfam" id="PF02458">
    <property type="entry name" value="Transferase"/>
    <property type="match status" value="1"/>
</dbReference>
<keyword evidence="3" id="KW-0012">Acyltransferase</keyword>
<dbReference type="Proteomes" id="UP000315295">
    <property type="component" value="Unassembled WGS sequence"/>
</dbReference>
<evidence type="ECO:0000256" key="1">
    <source>
        <dbReference type="ARBA" id="ARBA00009861"/>
    </source>
</evidence>
<accession>A0A540KCD1</accession>
<evidence type="ECO:0000313" key="4">
    <source>
        <dbReference type="EMBL" id="TQD71883.1"/>
    </source>
</evidence>
<comment type="caution">
    <text evidence="4">The sequence shown here is derived from an EMBL/GenBank/DDBJ whole genome shotgun (WGS) entry which is preliminary data.</text>
</comment>
<dbReference type="AlphaFoldDB" id="A0A540KCD1"/>
<name>A0A540KCD1_MALBA</name>